<feature type="region of interest" description="Disordered" evidence="1">
    <location>
        <begin position="1"/>
        <end position="49"/>
    </location>
</feature>
<dbReference type="OrthoDB" id="3547571at2759"/>
<evidence type="ECO:0000256" key="1">
    <source>
        <dbReference type="SAM" id="MobiDB-lite"/>
    </source>
</evidence>
<feature type="compositionally biased region" description="Low complexity" evidence="1">
    <location>
        <begin position="260"/>
        <end position="296"/>
    </location>
</feature>
<organism evidence="3 4">
    <name type="scientific">Periconia digitata</name>
    <dbReference type="NCBI Taxonomy" id="1303443"/>
    <lineage>
        <taxon>Eukaryota</taxon>
        <taxon>Fungi</taxon>
        <taxon>Dikarya</taxon>
        <taxon>Ascomycota</taxon>
        <taxon>Pezizomycotina</taxon>
        <taxon>Dothideomycetes</taxon>
        <taxon>Pleosporomycetidae</taxon>
        <taxon>Pleosporales</taxon>
        <taxon>Massarineae</taxon>
        <taxon>Periconiaceae</taxon>
        <taxon>Periconia</taxon>
    </lineage>
</organism>
<dbReference type="Proteomes" id="UP001152607">
    <property type="component" value="Unassembled WGS sequence"/>
</dbReference>
<keyword evidence="2" id="KW-0472">Membrane</keyword>
<feature type="region of interest" description="Disordered" evidence="1">
    <location>
        <begin position="183"/>
        <end position="205"/>
    </location>
</feature>
<protein>
    <submittedName>
        <fullName evidence="3">Uncharacterized protein</fullName>
    </submittedName>
</protein>
<accession>A0A9W4UDJ2</accession>
<dbReference type="AlphaFoldDB" id="A0A9W4UDJ2"/>
<feature type="region of interest" description="Disordered" evidence="1">
    <location>
        <begin position="260"/>
        <end position="314"/>
    </location>
</feature>
<name>A0A9W4UDJ2_9PLEO</name>
<feature type="compositionally biased region" description="Basic residues" evidence="1">
    <location>
        <begin position="297"/>
        <end position="308"/>
    </location>
</feature>
<keyword evidence="2" id="KW-0812">Transmembrane</keyword>
<evidence type="ECO:0000313" key="4">
    <source>
        <dbReference type="Proteomes" id="UP001152607"/>
    </source>
</evidence>
<reference evidence="3" key="1">
    <citation type="submission" date="2023-01" db="EMBL/GenBank/DDBJ databases">
        <authorList>
            <person name="Van Ghelder C."/>
            <person name="Rancurel C."/>
        </authorList>
    </citation>
    <scope>NUCLEOTIDE SEQUENCE</scope>
    <source>
        <strain evidence="3">CNCM I-4278</strain>
    </source>
</reference>
<proteinExistence type="predicted"/>
<feature type="compositionally biased region" description="Low complexity" evidence="1">
    <location>
        <begin position="183"/>
        <end position="192"/>
    </location>
</feature>
<keyword evidence="4" id="KW-1185">Reference proteome</keyword>
<gene>
    <name evidence="3" type="ORF">PDIGIT_LOCUS5969</name>
</gene>
<comment type="caution">
    <text evidence="3">The sequence shown here is derived from an EMBL/GenBank/DDBJ whole genome shotgun (WGS) entry which is preliminary data.</text>
</comment>
<feature type="compositionally biased region" description="Low complexity" evidence="1">
    <location>
        <begin position="31"/>
        <end position="47"/>
    </location>
</feature>
<dbReference type="EMBL" id="CAOQHR010000004">
    <property type="protein sequence ID" value="CAI6332936.1"/>
    <property type="molecule type" value="Genomic_DNA"/>
</dbReference>
<keyword evidence="2" id="KW-1133">Transmembrane helix</keyword>
<sequence>MAILPSHPSPTPSSSSRPHHHRTNILARQNPSLSSSASPPDTTPTPTICGYGSGGKGWKAPSGSKCMVDTSAGYFGFCPESKSNAKDCGFARACVDLHACTSGCGRMGEQPYGTASCTATDEPYCYTQHLLATAPSSPNQSSPLVTATYTYLGCGKKYRSPPPEFTIAPDILPQAALALSASTSESATPEGSILSEEGRKEGSDSTGAIIGGVLGGIGVLCLIVFVVFYILRQRRRRSYSSTYPSPPPTRSLLSIFSSTRRTNNTETPTPKNKRFSQTSSSSSRSGTPPTTAPIHAHTSKTAKKKAKKRGEGIIYHEADEKSTAVYEADTSGGVYEMGVPAVELDGEGTERRRDRFV</sequence>
<evidence type="ECO:0000313" key="3">
    <source>
        <dbReference type="EMBL" id="CAI6332936.1"/>
    </source>
</evidence>
<evidence type="ECO:0000256" key="2">
    <source>
        <dbReference type="SAM" id="Phobius"/>
    </source>
</evidence>
<feature type="transmembrane region" description="Helical" evidence="2">
    <location>
        <begin position="209"/>
        <end position="231"/>
    </location>
</feature>